<evidence type="ECO:0000259" key="7">
    <source>
        <dbReference type="Pfam" id="PF22366"/>
    </source>
</evidence>
<dbReference type="GO" id="GO:0005739">
    <property type="term" value="C:mitochondrion"/>
    <property type="evidence" value="ECO:0007669"/>
    <property type="project" value="TreeGrafter"/>
</dbReference>
<dbReference type="Pfam" id="PF22366">
    <property type="entry name" value="NDH2_C"/>
    <property type="match status" value="1"/>
</dbReference>
<evidence type="ECO:0000313" key="8">
    <source>
        <dbReference type="EMBL" id="KAF2077850.1"/>
    </source>
</evidence>
<protein>
    <recommendedName>
        <fullName evidence="10">NADH dehydrogenase</fullName>
    </recommendedName>
</protein>
<dbReference type="Proteomes" id="UP000695562">
    <property type="component" value="Unassembled WGS sequence"/>
</dbReference>
<dbReference type="InterPro" id="IPR023753">
    <property type="entry name" value="FAD/NAD-binding_dom"/>
</dbReference>
<dbReference type="PANTHER" id="PTHR43706:SF13">
    <property type="entry name" value="NADH DEHYDROGENASE-RELATED"/>
    <property type="match status" value="1"/>
</dbReference>
<dbReference type="GO" id="GO:0003954">
    <property type="term" value="F:NADH dehydrogenase activity"/>
    <property type="evidence" value="ECO:0007669"/>
    <property type="project" value="InterPro"/>
</dbReference>
<feature type="domain" description="External alternative NADH-ubiquinone oxidoreductase-like C-terminal" evidence="7">
    <location>
        <begin position="374"/>
        <end position="433"/>
    </location>
</feature>
<dbReference type="InterPro" id="IPR036188">
    <property type="entry name" value="FAD/NAD-bd_sf"/>
</dbReference>
<dbReference type="Gene3D" id="3.50.50.100">
    <property type="match status" value="1"/>
</dbReference>
<evidence type="ECO:0000256" key="5">
    <source>
        <dbReference type="ARBA" id="ARBA00023027"/>
    </source>
</evidence>
<feature type="domain" description="FAD/NAD(P)-binding" evidence="6">
    <location>
        <begin position="32"/>
        <end position="351"/>
    </location>
</feature>
<evidence type="ECO:0000259" key="6">
    <source>
        <dbReference type="Pfam" id="PF07992"/>
    </source>
</evidence>
<evidence type="ECO:0000313" key="9">
    <source>
        <dbReference type="Proteomes" id="UP000695562"/>
    </source>
</evidence>
<reference evidence="8" key="1">
    <citation type="submission" date="2020-01" db="EMBL/GenBank/DDBJ databases">
        <title>Development of genomics and gene disruption for Polysphondylium violaceum indicates a role for the polyketide synthase stlB in stalk morphogenesis.</title>
        <authorList>
            <person name="Narita B."/>
            <person name="Kawabe Y."/>
            <person name="Kin K."/>
            <person name="Saito T."/>
            <person name="Gibbs R."/>
            <person name="Kuspa A."/>
            <person name="Muzny D."/>
            <person name="Queller D."/>
            <person name="Richards S."/>
            <person name="Strassman J."/>
            <person name="Sucgang R."/>
            <person name="Worley K."/>
            <person name="Schaap P."/>
        </authorList>
    </citation>
    <scope>NUCLEOTIDE SEQUENCE</scope>
    <source>
        <strain evidence="8">QSvi11</strain>
    </source>
</reference>
<organism evidence="8 9">
    <name type="scientific">Polysphondylium violaceum</name>
    <dbReference type="NCBI Taxonomy" id="133409"/>
    <lineage>
        <taxon>Eukaryota</taxon>
        <taxon>Amoebozoa</taxon>
        <taxon>Evosea</taxon>
        <taxon>Eumycetozoa</taxon>
        <taxon>Dictyostelia</taxon>
        <taxon>Dictyosteliales</taxon>
        <taxon>Dictyosteliaceae</taxon>
        <taxon>Polysphondylium</taxon>
    </lineage>
</organism>
<dbReference type="Pfam" id="PF07992">
    <property type="entry name" value="Pyr_redox_2"/>
    <property type="match status" value="1"/>
</dbReference>
<keyword evidence="3" id="KW-0274">FAD</keyword>
<evidence type="ECO:0000256" key="2">
    <source>
        <dbReference type="ARBA" id="ARBA00022630"/>
    </source>
</evidence>
<dbReference type="InterPro" id="IPR054585">
    <property type="entry name" value="NDH2-like_C"/>
</dbReference>
<dbReference type="InterPro" id="IPR045024">
    <property type="entry name" value="NDH-2"/>
</dbReference>
<keyword evidence="5" id="KW-0520">NAD</keyword>
<accession>A0A8J4V229</accession>
<keyword evidence="9" id="KW-1185">Reference proteome</keyword>
<dbReference type="PANTHER" id="PTHR43706">
    <property type="entry name" value="NADH DEHYDROGENASE"/>
    <property type="match status" value="1"/>
</dbReference>
<comment type="similarity">
    <text evidence="1">Belongs to the NADH dehydrogenase family.</text>
</comment>
<comment type="caution">
    <text evidence="8">The sequence shown here is derived from an EMBL/GenBank/DDBJ whole genome shotgun (WGS) entry which is preliminary data.</text>
</comment>
<dbReference type="AlphaFoldDB" id="A0A8J4V229"/>
<dbReference type="PRINTS" id="PR00368">
    <property type="entry name" value="FADPNR"/>
</dbReference>
<sequence>MLNATKSLFRPLKGSFLNYTGKLGEAKTTKPRIVILGCGWGSYAFLKKLKTHDYEVTVISPRNHFLFTPLLASTSVGTLEFRSIAEPIRNTIKENFNYLQAACTEINPTTNTISCVSTLHKKPFEVQYDKLIIGVGATNNTFGIPGVEKYAHFLKELDQARTIRKKIIECFEFASLPDCSVQERERLLSFVVVGGGPTGVEFAAELNDFFLEDLTRFFPNAPVNEVKITLLEASGKILSAFDEKLVKKALLNFKTSGVNVQTHSGVKDVSNERVLLNDGTEIPYGLLVWSTGNKPIQLINESKLEKDKHGRLLTDGYLRVKSHPNIFAFGDCGQIEGTPLPATAAVAQQQGLYLAKEFNKDPSEVLSPFKFHFLGMLVNIGRHNSLFQTKVIDFSGFFAFLSWRSVYLTRLGSIRAKFQVPFDWTRTLLFGRDISQF</sequence>
<evidence type="ECO:0000256" key="4">
    <source>
        <dbReference type="ARBA" id="ARBA00023002"/>
    </source>
</evidence>
<dbReference type="SUPFAM" id="SSF51905">
    <property type="entry name" value="FAD/NAD(P)-binding domain"/>
    <property type="match status" value="2"/>
</dbReference>
<evidence type="ECO:0008006" key="10">
    <source>
        <dbReference type="Google" id="ProtNLM"/>
    </source>
</evidence>
<evidence type="ECO:0000256" key="1">
    <source>
        <dbReference type="ARBA" id="ARBA00005272"/>
    </source>
</evidence>
<keyword evidence="2" id="KW-0285">Flavoprotein</keyword>
<name>A0A8J4V229_9MYCE</name>
<proteinExistence type="inferred from homology"/>
<evidence type="ECO:0000256" key="3">
    <source>
        <dbReference type="ARBA" id="ARBA00022827"/>
    </source>
</evidence>
<gene>
    <name evidence="8" type="ORF">CYY_000812</name>
</gene>
<keyword evidence="4" id="KW-0560">Oxidoreductase</keyword>
<dbReference type="EMBL" id="AJWJ01000017">
    <property type="protein sequence ID" value="KAF2077850.1"/>
    <property type="molecule type" value="Genomic_DNA"/>
</dbReference>
<dbReference type="OrthoDB" id="3244603at2759"/>